<keyword evidence="1" id="KW-0812">Transmembrane</keyword>
<keyword evidence="1" id="KW-0472">Membrane</keyword>
<evidence type="ECO:0000313" key="3">
    <source>
        <dbReference type="Proteomes" id="UP000004245"/>
    </source>
</evidence>
<keyword evidence="1" id="KW-1133">Transmembrane helix</keyword>
<organism evidence="2 3">
    <name type="scientific">Prescottella equi ATCC 33707</name>
    <dbReference type="NCBI Taxonomy" id="525370"/>
    <lineage>
        <taxon>Bacteria</taxon>
        <taxon>Bacillati</taxon>
        <taxon>Actinomycetota</taxon>
        <taxon>Actinomycetes</taxon>
        <taxon>Mycobacteriales</taxon>
        <taxon>Nocardiaceae</taxon>
        <taxon>Prescottella</taxon>
    </lineage>
</organism>
<comment type="caution">
    <text evidence="2">The sequence shown here is derived from an EMBL/GenBank/DDBJ whole genome shotgun (WGS) entry which is preliminary data.</text>
</comment>
<evidence type="ECO:0000256" key="1">
    <source>
        <dbReference type="SAM" id="Phobius"/>
    </source>
</evidence>
<dbReference type="Proteomes" id="UP000004245">
    <property type="component" value="Unassembled WGS sequence"/>
</dbReference>
<gene>
    <name evidence="2" type="ORF">HMPREF0724_11130</name>
</gene>
<proteinExistence type="predicted"/>
<dbReference type="EMBL" id="ADNW02000006">
    <property type="protein sequence ID" value="EGD25349.1"/>
    <property type="molecule type" value="Genomic_DNA"/>
</dbReference>
<dbReference type="AlphaFoldDB" id="E9SXR5"/>
<evidence type="ECO:0000313" key="2">
    <source>
        <dbReference type="EMBL" id="EGD25349.1"/>
    </source>
</evidence>
<sequence length="182" mass="20343">MRFVAIPMPELCVAHGEPATWSTRFRCYSRPTTEFDRKSRRAQLLHDFVFTSDRFFRQVDRLATAYSTSVTTYGCAQCRRWLRIRRARSAALLVVTLLLLIAVPVALAESSQDGLVALSLFAGLGMLVVTAASARWVLGFARASVSEDGTRLIIENPHPDYARAAVAMGAERSPLRERTEEH</sequence>
<dbReference type="HOGENOM" id="CLU_1480912_0_0_11"/>
<keyword evidence="3" id="KW-1185">Reference proteome</keyword>
<feature type="transmembrane region" description="Helical" evidence="1">
    <location>
        <begin position="114"/>
        <end position="138"/>
    </location>
</feature>
<feature type="transmembrane region" description="Helical" evidence="1">
    <location>
        <begin position="89"/>
        <end position="108"/>
    </location>
</feature>
<reference evidence="2" key="1">
    <citation type="submission" date="2011-01" db="EMBL/GenBank/DDBJ databases">
        <authorList>
            <person name="Muzny D."/>
            <person name="Qin X."/>
            <person name="Buhay C."/>
            <person name="Dugan-Rocha S."/>
            <person name="Ding Y."/>
            <person name="Chen G."/>
            <person name="Hawes A."/>
            <person name="Holder M."/>
            <person name="Jhangiani S."/>
            <person name="Johnson A."/>
            <person name="Khan Z."/>
            <person name="Li Z."/>
            <person name="Liu W."/>
            <person name="Liu X."/>
            <person name="Perez L."/>
            <person name="Shen H."/>
            <person name="Wang Q."/>
            <person name="Watt J."/>
            <person name="Xi L."/>
            <person name="Xin Y."/>
            <person name="Zhou J."/>
            <person name="Deng J."/>
            <person name="Jiang H."/>
            <person name="Liu Y."/>
            <person name="Qu J."/>
            <person name="Song X.-Z."/>
            <person name="Zhang L."/>
            <person name="Villasana D."/>
            <person name="Johnson A."/>
            <person name="Liu J."/>
            <person name="Liyanage D."/>
            <person name="Lorensuhewa L."/>
            <person name="Robinson T."/>
            <person name="Song A."/>
            <person name="Song B.-B."/>
            <person name="Dinh H."/>
            <person name="Thornton R."/>
            <person name="Coyle M."/>
            <person name="Francisco L."/>
            <person name="Jackson L."/>
            <person name="Javaid M."/>
            <person name="Korchina V."/>
            <person name="Kovar C."/>
            <person name="Mata R."/>
            <person name="Mathew T."/>
            <person name="Ngo R."/>
            <person name="Nguyen L."/>
            <person name="Nguyen N."/>
            <person name="Okwuonu G."/>
            <person name="Ongeri F."/>
            <person name="Pham C."/>
            <person name="Simmons D."/>
            <person name="Wilczek-Boney K."/>
            <person name="Hale W."/>
            <person name="Jakkamsetti A."/>
            <person name="Pham P."/>
            <person name="Ruth R."/>
            <person name="San Lucas F."/>
            <person name="Warren J."/>
            <person name="Zhang J."/>
            <person name="Zhao Z."/>
            <person name="Zhou C."/>
            <person name="Zhu D."/>
            <person name="Lee S."/>
            <person name="Bess C."/>
            <person name="Blankenburg K."/>
            <person name="Forbes L."/>
            <person name="Fu Q."/>
            <person name="Gubbala S."/>
            <person name="Hirani K."/>
            <person name="Jayaseelan J.C."/>
            <person name="Lara F."/>
            <person name="Munidasa M."/>
            <person name="Palculict T."/>
            <person name="Patil S."/>
            <person name="Pu L.-L."/>
            <person name="Saada N."/>
            <person name="Tang L."/>
            <person name="Weissenberger G."/>
            <person name="Zhu Y."/>
            <person name="Hemphill L."/>
            <person name="Shang Y."/>
            <person name="Youmans B."/>
            <person name="Ayvaz T."/>
            <person name="Ross M."/>
            <person name="Santibanez J."/>
            <person name="Aqrawi P."/>
            <person name="Gross S."/>
            <person name="Joshi V."/>
            <person name="Fowler G."/>
            <person name="Nazareth L."/>
            <person name="Reid J."/>
            <person name="Worley K."/>
            <person name="Petrosino J."/>
            <person name="Highlander S."/>
            <person name="Gibbs R."/>
        </authorList>
    </citation>
    <scope>NUCLEOTIDE SEQUENCE [LARGE SCALE GENOMIC DNA]</scope>
    <source>
        <strain evidence="2">ATCC 33707</strain>
    </source>
</reference>
<accession>E9SXR5</accession>
<name>E9SXR5_RHOHA</name>
<protein>
    <submittedName>
        <fullName evidence="2">Uncharacterized protein</fullName>
    </submittedName>
</protein>